<reference evidence="6 7" key="1">
    <citation type="submission" date="2018-03" db="EMBL/GenBank/DDBJ databases">
        <title>Genomic Encyclopedia of Archaeal and Bacterial Type Strains, Phase II (KMG-II): from individual species to whole genera.</title>
        <authorList>
            <person name="Goeker M."/>
        </authorList>
    </citation>
    <scope>NUCLEOTIDE SEQUENCE [LARGE SCALE GENOMIC DNA]</scope>
    <source>
        <strain evidence="6 7">DSM 13175</strain>
    </source>
</reference>
<dbReference type="OrthoDB" id="9814833at2"/>
<keyword evidence="7" id="KW-1185">Reference proteome</keyword>
<dbReference type="SUPFAM" id="SSF46955">
    <property type="entry name" value="Putative DNA-binding domain"/>
    <property type="match status" value="1"/>
</dbReference>
<keyword evidence="4" id="KW-0804">Transcription</keyword>
<evidence type="ECO:0000256" key="3">
    <source>
        <dbReference type="ARBA" id="ARBA00023125"/>
    </source>
</evidence>
<dbReference type="GO" id="GO:0003677">
    <property type="term" value="F:DNA binding"/>
    <property type="evidence" value="ECO:0007669"/>
    <property type="project" value="UniProtKB-KW"/>
</dbReference>
<dbReference type="PROSITE" id="PS00552">
    <property type="entry name" value="HTH_MERR_1"/>
    <property type="match status" value="1"/>
</dbReference>
<dbReference type="PROSITE" id="PS50937">
    <property type="entry name" value="HTH_MERR_2"/>
    <property type="match status" value="1"/>
</dbReference>
<dbReference type="GO" id="GO:0003700">
    <property type="term" value="F:DNA-binding transcription factor activity"/>
    <property type="evidence" value="ECO:0007669"/>
    <property type="project" value="InterPro"/>
</dbReference>
<accession>A0A2T0W3V2</accession>
<organism evidence="6 7">
    <name type="scientific">Alkalibacterium olivapovliticus</name>
    <dbReference type="NCBI Taxonomy" id="99907"/>
    <lineage>
        <taxon>Bacteria</taxon>
        <taxon>Bacillati</taxon>
        <taxon>Bacillota</taxon>
        <taxon>Bacilli</taxon>
        <taxon>Lactobacillales</taxon>
        <taxon>Carnobacteriaceae</taxon>
        <taxon>Alkalibacterium</taxon>
    </lineage>
</organism>
<dbReference type="InterPro" id="IPR000551">
    <property type="entry name" value="MerR-type_HTH_dom"/>
</dbReference>
<proteinExistence type="predicted"/>
<dbReference type="Gene3D" id="1.10.1660.10">
    <property type="match status" value="1"/>
</dbReference>
<name>A0A2T0W3V2_9LACT</name>
<dbReference type="InterPro" id="IPR009061">
    <property type="entry name" value="DNA-bd_dom_put_sf"/>
</dbReference>
<sequence length="268" mass="31141">MKMKTKRFLKTSELAALVSINKRTLHYYDDIGLFSPERRESNGYRYYALSQIMDLSIILSLRELDMPLSDIKAILTGSFNDYTLSLKNKKQEVDTKIIELHNIRDIISRKLAYIETAERSHMTINDIFLENSYLILSEPIKDQSLLNLIDKAHKLVDEQSSYTLPNNEYGSMIHTDKKIEDPLSEEYDFLYTDAPVSDESGHLKPAGRYLSLVYQGTEESLFLPYEKLLQYSRENGLQLEGFFYEKVLLDSIQKNQDNTVIEIQVKVK</sequence>
<dbReference type="Proteomes" id="UP000238205">
    <property type="component" value="Unassembled WGS sequence"/>
</dbReference>
<dbReference type="SUPFAM" id="SSF55136">
    <property type="entry name" value="Probable bacterial effector-binding domain"/>
    <property type="match status" value="1"/>
</dbReference>
<evidence type="ECO:0000256" key="4">
    <source>
        <dbReference type="ARBA" id="ARBA00023163"/>
    </source>
</evidence>
<dbReference type="PANTHER" id="PTHR30204">
    <property type="entry name" value="REDOX-CYCLING DRUG-SENSING TRANSCRIPTIONAL ACTIVATOR SOXR"/>
    <property type="match status" value="1"/>
</dbReference>
<evidence type="ECO:0000313" key="7">
    <source>
        <dbReference type="Proteomes" id="UP000238205"/>
    </source>
</evidence>
<dbReference type="InterPro" id="IPR011256">
    <property type="entry name" value="Reg_factor_effector_dom_sf"/>
</dbReference>
<dbReference type="Pfam" id="PF13411">
    <property type="entry name" value="MerR_1"/>
    <property type="match status" value="1"/>
</dbReference>
<evidence type="ECO:0000313" key="6">
    <source>
        <dbReference type="EMBL" id="PRY80103.1"/>
    </source>
</evidence>
<comment type="caution">
    <text evidence="6">The sequence shown here is derived from an EMBL/GenBank/DDBJ whole genome shotgun (WGS) entry which is preliminary data.</text>
</comment>
<gene>
    <name evidence="6" type="ORF">CLV38_12239</name>
</gene>
<evidence type="ECO:0000256" key="1">
    <source>
        <dbReference type="ARBA" id="ARBA00022491"/>
    </source>
</evidence>
<dbReference type="EMBL" id="PVTO01000022">
    <property type="protein sequence ID" value="PRY80103.1"/>
    <property type="molecule type" value="Genomic_DNA"/>
</dbReference>
<evidence type="ECO:0000259" key="5">
    <source>
        <dbReference type="PROSITE" id="PS50937"/>
    </source>
</evidence>
<dbReference type="AlphaFoldDB" id="A0A2T0W3V2"/>
<keyword evidence="3 6" id="KW-0238">DNA-binding</keyword>
<dbReference type="InterPro" id="IPR047057">
    <property type="entry name" value="MerR_fam"/>
</dbReference>
<keyword evidence="1" id="KW-0678">Repressor</keyword>
<evidence type="ECO:0000256" key="2">
    <source>
        <dbReference type="ARBA" id="ARBA00023015"/>
    </source>
</evidence>
<dbReference type="Gene3D" id="3.20.80.10">
    <property type="entry name" value="Regulatory factor, effector binding domain"/>
    <property type="match status" value="1"/>
</dbReference>
<feature type="domain" description="HTH merR-type" evidence="5">
    <location>
        <begin position="8"/>
        <end position="77"/>
    </location>
</feature>
<dbReference type="SMART" id="SM00422">
    <property type="entry name" value="HTH_MERR"/>
    <property type="match status" value="1"/>
</dbReference>
<keyword evidence="2" id="KW-0805">Transcription regulation</keyword>
<protein>
    <submittedName>
        <fullName evidence="6">DNA-binding transcriptional MerR regulator</fullName>
    </submittedName>
</protein>
<dbReference type="PANTHER" id="PTHR30204:SF69">
    <property type="entry name" value="MERR-FAMILY TRANSCRIPTIONAL REGULATOR"/>
    <property type="match status" value="1"/>
</dbReference>